<dbReference type="FunCoup" id="A0A6P8Z7S5">
    <property type="interactions" value="10"/>
</dbReference>
<evidence type="ECO:0000256" key="1">
    <source>
        <dbReference type="ARBA" id="ARBA00004651"/>
    </source>
</evidence>
<dbReference type="PANTHER" id="PTHR42643:SF24">
    <property type="entry name" value="IONOTROPIC RECEPTOR 60A"/>
    <property type="match status" value="1"/>
</dbReference>
<keyword evidence="10" id="KW-0325">Glycoprotein</keyword>
<dbReference type="Gene3D" id="3.40.190.10">
    <property type="entry name" value="Periplasmic binding protein-like II"/>
    <property type="match status" value="1"/>
</dbReference>
<evidence type="ECO:0000256" key="7">
    <source>
        <dbReference type="ARBA" id="ARBA00023065"/>
    </source>
</evidence>
<feature type="compositionally biased region" description="Polar residues" evidence="13">
    <location>
        <begin position="712"/>
        <end position="721"/>
    </location>
</feature>
<keyword evidence="5 14" id="KW-0812">Transmembrane</keyword>
<keyword evidence="9 18" id="KW-0675">Receptor</keyword>
<accession>A0A6P8Z7S5</accession>
<dbReference type="AlphaFoldDB" id="A0A6P8Z7S5"/>
<dbReference type="InterPro" id="IPR052192">
    <property type="entry name" value="Insect_Ionotropic_Sensory_Rcpt"/>
</dbReference>
<dbReference type="KEGG" id="tpal:117646227"/>
<evidence type="ECO:0000259" key="15">
    <source>
        <dbReference type="Pfam" id="PF00060"/>
    </source>
</evidence>
<evidence type="ECO:0000313" key="18">
    <source>
        <dbReference type="RefSeq" id="XP_034242927.1"/>
    </source>
</evidence>
<protein>
    <submittedName>
        <fullName evidence="18">Ionotropic receptor 21a</fullName>
    </submittedName>
</protein>
<evidence type="ECO:0000256" key="3">
    <source>
        <dbReference type="ARBA" id="ARBA00022448"/>
    </source>
</evidence>
<evidence type="ECO:0000256" key="4">
    <source>
        <dbReference type="ARBA" id="ARBA00022475"/>
    </source>
</evidence>
<feature type="region of interest" description="Disordered" evidence="13">
    <location>
        <begin position="512"/>
        <end position="558"/>
    </location>
</feature>
<feature type="compositionally biased region" description="Low complexity" evidence="13">
    <location>
        <begin position="522"/>
        <end position="558"/>
    </location>
</feature>
<feature type="domain" description="Ionotropic glutamate receptor C-terminal" evidence="15">
    <location>
        <begin position="198"/>
        <end position="483"/>
    </location>
</feature>
<reference evidence="18" key="1">
    <citation type="submission" date="2025-08" db="UniProtKB">
        <authorList>
            <consortium name="RefSeq"/>
        </authorList>
    </citation>
    <scope>IDENTIFICATION</scope>
    <source>
        <tissue evidence="18">Total insect</tissue>
    </source>
</reference>
<evidence type="ECO:0000256" key="14">
    <source>
        <dbReference type="SAM" id="Phobius"/>
    </source>
</evidence>
<proteinExistence type="inferred from homology"/>
<dbReference type="Pfam" id="PF00060">
    <property type="entry name" value="Lig_chan"/>
    <property type="match status" value="1"/>
</dbReference>
<evidence type="ECO:0000313" key="17">
    <source>
        <dbReference type="Proteomes" id="UP000515158"/>
    </source>
</evidence>
<keyword evidence="12" id="KW-0407">Ion channel</keyword>
<keyword evidence="6 14" id="KW-1133">Transmembrane helix</keyword>
<dbReference type="GO" id="GO:0050906">
    <property type="term" value="P:detection of stimulus involved in sensory perception"/>
    <property type="evidence" value="ECO:0007669"/>
    <property type="project" value="UniProtKB-ARBA"/>
</dbReference>
<evidence type="ECO:0000256" key="10">
    <source>
        <dbReference type="ARBA" id="ARBA00023180"/>
    </source>
</evidence>
<keyword evidence="7" id="KW-0406">Ion transport</keyword>
<dbReference type="GeneID" id="117646227"/>
<comment type="similarity">
    <text evidence="2">Belongs to the glutamate-gated ion channel (TC 1.A.10.1) family.</text>
</comment>
<dbReference type="GO" id="GO:0005886">
    <property type="term" value="C:plasma membrane"/>
    <property type="evidence" value="ECO:0007669"/>
    <property type="project" value="UniProtKB-SubCell"/>
</dbReference>
<dbReference type="InParanoid" id="A0A6P8Z7S5"/>
<feature type="domain" description="Ionotropic glutamate receptor L-glutamate and glycine-binding" evidence="16">
    <location>
        <begin position="76"/>
        <end position="177"/>
    </location>
</feature>
<dbReference type="InterPro" id="IPR019594">
    <property type="entry name" value="Glu/Gly-bd"/>
</dbReference>
<dbReference type="InterPro" id="IPR001320">
    <property type="entry name" value="Iontro_rcpt_C"/>
</dbReference>
<evidence type="ECO:0000256" key="2">
    <source>
        <dbReference type="ARBA" id="ARBA00008685"/>
    </source>
</evidence>
<dbReference type="CTD" id="33157"/>
<dbReference type="SUPFAM" id="SSF53850">
    <property type="entry name" value="Periplasmic binding protein-like II"/>
    <property type="match status" value="1"/>
</dbReference>
<organism evidence="18">
    <name type="scientific">Thrips palmi</name>
    <name type="common">Melon thrips</name>
    <dbReference type="NCBI Taxonomy" id="161013"/>
    <lineage>
        <taxon>Eukaryota</taxon>
        <taxon>Metazoa</taxon>
        <taxon>Ecdysozoa</taxon>
        <taxon>Arthropoda</taxon>
        <taxon>Hexapoda</taxon>
        <taxon>Insecta</taxon>
        <taxon>Pterygota</taxon>
        <taxon>Neoptera</taxon>
        <taxon>Paraneoptera</taxon>
        <taxon>Thysanoptera</taxon>
        <taxon>Terebrantia</taxon>
        <taxon>Thripoidea</taxon>
        <taxon>Thripidae</taxon>
        <taxon>Thrips</taxon>
    </lineage>
</organism>
<dbReference type="PANTHER" id="PTHR42643">
    <property type="entry name" value="IONOTROPIC RECEPTOR 20A-RELATED"/>
    <property type="match status" value="1"/>
</dbReference>
<keyword evidence="17" id="KW-1185">Reference proteome</keyword>
<dbReference type="OrthoDB" id="6500454at2759"/>
<keyword evidence="8 14" id="KW-0472">Membrane</keyword>
<evidence type="ECO:0000259" key="16">
    <source>
        <dbReference type="Pfam" id="PF10613"/>
    </source>
</evidence>
<dbReference type="Pfam" id="PF10613">
    <property type="entry name" value="Lig_chan-Glu_bd"/>
    <property type="match status" value="1"/>
</dbReference>
<evidence type="ECO:0000256" key="13">
    <source>
        <dbReference type="SAM" id="MobiDB-lite"/>
    </source>
</evidence>
<evidence type="ECO:0000256" key="9">
    <source>
        <dbReference type="ARBA" id="ARBA00023170"/>
    </source>
</evidence>
<feature type="transmembrane region" description="Helical" evidence="14">
    <location>
        <begin position="270"/>
        <end position="295"/>
    </location>
</feature>
<feature type="region of interest" description="Disordered" evidence="13">
    <location>
        <begin position="682"/>
        <end position="752"/>
    </location>
</feature>
<evidence type="ECO:0000256" key="6">
    <source>
        <dbReference type="ARBA" id="ARBA00022989"/>
    </source>
</evidence>
<dbReference type="RefSeq" id="XP_034242927.1">
    <property type="nucleotide sequence ID" value="XM_034387036.1"/>
</dbReference>
<keyword evidence="4" id="KW-1003">Cell membrane</keyword>
<dbReference type="Gene3D" id="1.10.287.70">
    <property type="match status" value="1"/>
</dbReference>
<dbReference type="GO" id="GO:0015276">
    <property type="term" value="F:ligand-gated monoatomic ion channel activity"/>
    <property type="evidence" value="ECO:0007669"/>
    <property type="project" value="InterPro"/>
</dbReference>
<keyword evidence="3" id="KW-0813">Transport</keyword>
<comment type="subcellular location">
    <subcellularLocation>
        <location evidence="1">Cell membrane</location>
        <topology evidence="1">Multi-pass membrane protein</topology>
    </subcellularLocation>
</comment>
<evidence type="ECO:0000256" key="8">
    <source>
        <dbReference type="ARBA" id="ARBA00023136"/>
    </source>
</evidence>
<evidence type="ECO:0000256" key="5">
    <source>
        <dbReference type="ARBA" id="ARBA00022692"/>
    </source>
</evidence>
<keyword evidence="11" id="KW-1071">Ligand-gated ion channel</keyword>
<dbReference type="Proteomes" id="UP000515158">
    <property type="component" value="Unplaced"/>
</dbReference>
<evidence type="ECO:0000256" key="12">
    <source>
        <dbReference type="ARBA" id="ARBA00023303"/>
    </source>
</evidence>
<gene>
    <name evidence="18" type="primary">LOC117646227</name>
</gene>
<evidence type="ECO:0000256" key="11">
    <source>
        <dbReference type="ARBA" id="ARBA00023286"/>
    </source>
</evidence>
<sequence length="885" mass="98419">MARNIRNLLVVHDRSWRHGTAALGYPDMDLYSHRLFVDSLGFSTSQILTAWRCDRLTRASANLFPLKMLEGFAGHQFTVSASDTPPFMYRTVLNADGDTRWDGIEIRLLRLLAERLNFTVDVREAADDDANPIGSAVRVVNTIVGGSAELGAGGIYVTQPRIEVVDVSFPHTQDCAAFITLASVALPRYRAIMGPFHWTVWLALTLVYMFAILPLVYSHSFSLRILLKSPGQIENMFWYVFGTFTNLFSFKGRDSWTASTRTSTRMIIGWYWVFSIIVTACYTGCIISFIAFPAFPSVIDYIWQLWDAGYSIGTLRTDGWSTWFRNSSDPLTDKLLKNMETVPTVWEGLVNMTHAYFWRPYSFLGSRLYLEHVVRTNYTAENKRSLVHVTRECLVPFWVALVFPRAATYSERFNQLLMRSLQAGITEKLRRDVTWDVMRTQARNGRLLLQVSSGRGLRMPPPEERLLSLDDTQGMFLLLGAGFAIAALALWVETLTGRIPLCRKSSVGSIPPGLFDRDDDAPSSSRRPSCVSSEPSRAGSGSTRRSGSAVRQRRAAASSAESLQVVREDVVAAVDVHADGEPRRTTHSLLGKVMSTVAASIAFQRTSLGVPREAWREQQQAEEDDVMAKHTLQVHEDTVLHLSNDDAHLRVLGDGEHAELAEHASLAVGGRCRRGSVHPLAFRHLPEDSPSPDQLDPGQDIGDQPEERLRWGSSTGHSSLFGSPVHHSGLGVGDLPEDTPGVEQDLPEDPDDDTSTYILLHASSEDLRPAARPPTPFAVLDAGTKTTLRPVASKLGHRRRSSVALAALASGGWGRPEEACEQDQGQNLDTEDEATVAVGDWKQEEGEQEKDEEEHNTYLRTHESLLQRNLHQCVTSNFVMTICGL</sequence>
<feature type="transmembrane region" description="Helical" evidence="14">
    <location>
        <begin position="198"/>
        <end position="217"/>
    </location>
</feature>
<name>A0A6P8Z7S5_THRPL</name>